<dbReference type="InterPro" id="IPR005031">
    <property type="entry name" value="COQ10_START"/>
</dbReference>
<evidence type="ECO:0000259" key="3">
    <source>
        <dbReference type="Pfam" id="PF03364"/>
    </source>
</evidence>
<dbReference type="SUPFAM" id="SSF55961">
    <property type="entry name" value="Bet v1-like"/>
    <property type="match status" value="1"/>
</dbReference>
<sequence length="187" mass="21756">MRLLFITLAFMSSAVFAQDSKNPYVLEVDVSRVDKRIQVEASYRVPMSMCAAYGFLTDYEAAKNIPGILESKVISRAGNKVQVERLIQERILFIPIEIRSVVEYSENLNQSLDFYQISGNTKYYKGTWRLTNQGNMILFKYQSVFEPNSLMPNLVIEYFIENSIYRRFERMAENAYLYGQSQLLTCK</sequence>
<dbReference type="RefSeq" id="WP_173942560.1">
    <property type="nucleotide sequence ID" value="NZ_CP028941.1"/>
</dbReference>
<name>A0A6M9PX47_9BURK</name>
<dbReference type="Pfam" id="PF03364">
    <property type="entry name" value="Polyketide_cyc"/>
    <property type="match status" value="1"/>
</dbReference>
<feature type="signal peptide" evidence="2">
    <location>
        <begin position="1"/>
        <end position="17"/>
    </location>
</feature>
<protein>
    <submittedName>
        <fullName evidence="4">Cyclase/dehydrase</fullName>
    </submittedName>
</protein>
<reference evidence="4 5" key="1">
    <citation type="submission" date="2018-04" db="EMBL/GenBank/DDBJ databases">
        <title>Polynucleobacter sp. LimPoW16 genome.</title>
        <authorList>
            <person name="Hahn M.W."/>
        </authorList>
    </citation>
    <scope>NUCLEOTIDE SEQUENCE [LARGE SCALE GENOMIC DNA]</scope>
    <source>
        <strain evidence="4 5">LimPoW16</strain>
    </source>
</reference>
<dbReference type="AlphaFoldDB" id="A0A6M9PX47"/>
<dbReference type="Gene3D" id="3.30.530.20">
    <property type="match status" value="1"/>
</dbReference>
<dbReference type="PANTHER" id="PTHR34060">
    <property type="entry name" value="POLYKETIDE CYCLASE / DEHYDRASE AND LIPID TRANSPORT PROTEIN"/>
    <property type="match status" value="1"/>
</dbReference>
<organism evidence="4 5">
    <name type="scientific">Polynucleobacter antarcticus</name>
    <dbReference type="NCBI Taxonomy" id="1743162"/>
    <lineage>
        <taxon>Bacteria</taxon>
        <taxon>Pseudomonadati</taxon>
        <taxon>Pseudomonadota</taxon>
        <taxon>Betaproteobacteria</taxon>
        <taxon>Burkholderiales</taxon>
        <taxon>Burkholderiaceae</taxon>
        <taxon>Polynucleobacter</taxon>
    </lineage>
</organism>
<keyword evidence="5" id="KW-1185">Reference proteome</keyword>
<dbReference type="EMBL" id="CP028941">
    <property type="protein sequence ID" value="QKM62406.1"/>
    <property type="molecule type" value="Genomic_DNA"/>
</dbReference>
<dbReference type="KEGG" id="pani:DCO16_04625"/>
<gene>
    <name evidence="4" type="ORF">DCO16_04625</name>
</gene>
<dbReference type="PANTHER" id="PTHR34060:SF1">
    <property type="entry name" value="POLYKETIDE CYCLASE _ DEHYDRASE AND LIPID TRANSPORT PROTEIN"/>
    <property type="match status" value="1"/>
</dbReference>
<proteinExistence type="inferred from homology"/>
<comment type="similarity">
    <text evidence="1">Belongs to the ribosome association toxin RatA family.</text>
</comment>
<dbReference type="Proteomes" id="UP000500806">
    <property type="component" value="Chromosome"/>
</dbReference>
<feature type="domain" description="Coenzyme Q-binding protein COQ10 START" evidence="3">
    <location>
        <begin position="45"/>
        <end position="166"/>
    </location>
</feature>
<evidence type="ECO:0000313" key="5">
    <source>
        <dbReference type="Proteomes" id="UP000500806"/>
    </source>
</evidence>
<feature type="chain" id="PRO_5026946858" evidence="2">
    <location>
        <begin position="18"/>
        <end position="187"/>
    </location>
</feature>
<dbReference type="InterPro" id="IPR023393">
    <property type="entry name" value="START-like_dom_sf"/>
</dbReference>
<keyword evidence="2" id="KW-0732">Signal</keyword>
<evidence type="ECO:0000313" key="4">
    <source>
        <dbReference type="EMBL" id="QKM62406.1"/>
    </source>
</evidence>
<evidence type="ECO:0000256" key="2">
    <source>
        <dbReference type="SAM" id="SignalP"/>
    </source>
</evidence>
<evidence type="ECO:0000256" key="1">
    <source>
        <dbReference type="ARBA" id="ARBA00008918"/>
    </source>
</evidence>
<accession>A0A6M9PX47</accession>